<keyword evidence="8" id="KW-0560">Oxidoreductase</keyword>
<reference evidence="14 15" key="1">
    <citation type="submission" date="2014-04" db="EMBL/GenBank/DDBJ databases">
        <title>Evolutionary Origins and Diversification of the Mycorrhizal Mutualists.</title>
        <authorList>
            <consortium name="DOE Joint Genome Institute"/>
            <consortium name="Mycorrhizal Genomics Consortium"/>
            <person name="Kohler A."/>
            <person name="Kuo A."/>
            <person name="Nagy L.G."/>
            <person name="Floudas D."/>
            <person name="Copeland A."/>
            <person name="Barry K.W."/>
            <person name="Cichocki N."/>
            <person name="Veneault-Fourrey C."/>
            <person name="LaButti K."/>
            <person name="Lindquist E.A."/>
            <person name="Lipzen A."/>
            <person name="Lundell T."/>
            <person name="Morin E."/>
            <person name="Murat C."/>
            <person name="Riley R."/>
            <person name="Ohm R."/>
            <person name="Sun H."/>
            <person name="Tunlid A."/>
            <person name="Henrissat B."/>
            <person name="Grigoriev I.V."/>
            <person name="Hibbett D.S."/>
            <person name="Martin F."/>
        </authorList>
    </citation>
    <scope>NUCLEOTIDE SEQUENCE [LARGE SCALE GENOMIC DNA]</scope>
    <source>
        <strain evidence="14 15">FD-317 M1</strain>
    </source>
</reference>
<dbReference type="CDD" id="cd06183">
    <property type="entry name" value="cyt_b5_reduct_like"/>
    <property type="match status" value="1"/>
</dbReference>
<feature type="binding site" evidence="10">
    <location>
        <position position="208"/>
    </location>
    <ligand>
        <name>FAD</name>
        <dbReference type="ChEBI" id="CHEBI:57692"/>
    </ligand>
</feature>
<feature type="binding site" evidence="10">
    <location>
        <position position="193"/>
    </location>
    <ligand>
        <name>FAD</name>
        <dbReference type="ChEBI" id="CHEBI:57692"/>
    </ligand>
</feature>
<evidence type="ECO:0000256" key="8">
    <source>
        <dbReference type="ARBA" id="ARBA00023002"/>
    </source>
</evidence>
<gene>
    <name evidence="14" type="ORF">GYMLUDRAFT_246547</name>
</gene>
<evidence type="ECO:0000256" key="7">
    <source>
        <dbReference type="ARBA" id="ARBA00022827"/>
    </source>
</evidence>
<evidence type="ECO:0000256" key="10">
    <source>
        <dbReference type="PIRSR" id="PIRSR601834-1"/>
    </source>
</evidence>
<dbReference type="InterPro" id="IPR001834">
    <property type="entry name" value="CBR-like"/>
</dbReference>
<dbReference type="GO" id="GO:0090524">
    <property type="term" value="F:cytochrome-b5 reductase activity, acting on NADH"/>
    <property type="evidence" value="ECO:0007669"/>
    <property type="project" value="UniProtKB-EC"/>
</dbReference>
<feature type="domain" description="Flavoprotein pyridine nucleotide cytochrome reductase-like FAD-binding" evidence="13">
    <location>
        <begin position="172"/>
        <end position="225"/>
    </location>
</feature>
<evidence type="ECO:0000313" key="14">
    <source>
        <dbReference type="EMBL" id="KIK57895.1"/>
    </source>
</evidence>
<dbReference type="Gene3D" id="3.40.50.80">
    <property type="entry name" value="Nucleotide-binding domain of ferredoxin-NADP reductase (FNR) module"/>
    <property type="match status" value="1"/>
</dbReference>
<comment type="cofactor">
    <cofactor evidence="1 10">
        <name>FAD</name>
        <dbReference type="ChEBI" id="CHEBI:57692"/>
    </cofactor>
</comment>
<keyword evidence="6" id="KW-1000">Mitochondrion outer membrane</keyword>
<evidence type="ECO:0000256" key="1">
    <source>
        <dbReference type="ARBA" id="ARBA00001974"/>
    </source>
</evidence>
<dbReference type="AlphaFoldDB" id="A0A0D0B3Q5"/>
<dbReference type="SUPFAM" id="SSF63380">
    <property type="entry name" value="Riboflavin synthase domain-like"/>
    <property type="match status" value="1"/>
</dbReference>
<proteinExistence type="inferred from homology"/>
<dbReference type="GO" id="GO:0005741">
    <property type="term" value="C:mitochondrial outer membrane"/>
    <property type="evidence" value="ECO:0007669"/>
    <property type="project" value="UniProtKB-SubCell"/>
</dbReference>
<keyword evidence="9" id="KW-0520">NAD</keyword>
<evidence type="ECO:0000256" key="4">
    <source>
        <dbReference type="ARBA" id="ARBA00012011"/>
    </source>
</evidence>
<keyword evidence="6" id="KW-0496">Mitochondrion</keyword>
<dbReference type="InterPro" id="IPR017938">
    <property type="entry name" value="Riboflavin_synthase-like_b-brl"/>
</dbReference>
<dbReference type="PANTHER" id="PTHR19370">
    <property type="entry name" value="NADH-CYTOCHROME B5 REDUCTASE"/>
    <property type="match status" value="1"/>
</dbReference>
<evidence type="ECO:0000256" key="3">
    <source>
        <dbReference type="ARBA" id="ARBA00006105"/>
    </source>
</evidence>
<dbReference type="InterPro" id="IPR039261">
    <property type="entry name" value="FNR_nucleotide-bd"/>
</dbReference>
<sequence length="391" mass="42963">MSEKEVEQLCTGKLQATPEQHDVISKALGLPSDASDTVCLGRPLHGNPRERAHVRSDKIPHHHHDNIDATHLVRHARARHAEALKAGRTIVAHQGLNPPGVFTWLRLKTVFPYNDDTARFDFAFEDPEVISNPLVSSTCVVSAPEEKPLYEEPGTRPICPPDDGDEDGPIPVYRAYTPVTKRDSVGILSLVIKKQPAPPDTPYPPGKMSNYIHALQIGERLGIMGYLQRPPSMIPWEINQYDAVTMIAGGVGITPLIQIIDYSLHDPSNSTKFLILNGNSTENDIIMRDELESFQQKYPANFEVVNVLSRPPEGWTGESGRIDADLIKKYAPPPPAGLGLNALVCVSGPPAMLESIAGPREGDRYNGYTGQGELRGALKEIGYTAEQVHKF</sequence>
<evidence type="ECO:0000313" key="15">
    <source>
        <dbReference type="Proteomes" id="UP000053593"/>
    </source>
</evidence>
<dbReference type="InterPro" id="IPR008333">
    <property type="entry name" value="Cbr1-like_FAD-bd_dom"/>
</dbReference>
<feature type="binding site" evidence="10">
    <location>
        <position position="174"/>
    </location>
    <ligand>
        <name>FAD</name>
        <dbReference type="ChEBI" id="CHEBI:57692"/>
    </ligand>
</feature>
<evidence type="ECO:0000256" key="11">
    <source>
        <dbReference type="SAM" id="MobiDB-lite"/>
    </source>
</evidence>
<evidence type="ECO:0000256" key="9">
    <source>
        <dbReference type="ARBA" id="ARBA00023027"/>
    </source>
</evidence>
<evidence type="ECO:0000256" key="6">
    <source>
        <dbReference type="ARBA" id="ARBA00022787"/>
    </source>
</evidence>
<keyword evidence="6" id="KW-0472">Membrane</keyword>
<name>A0A0D0B3Q5_9AGAR</name>
<dbReference type="FunFam" id="3.40.50.80:FF:000009">
    <property type="entry name" value="NADH-cytochrome b5 reductase"/>
    <property type="match status" value="1"/>
</dbReference>
<feature type="binding site" evidence="10">
    <location>
        <position position="191"/>
    </location>
    <ligand>
        <name>FAD</name>
        <dbReference type="ChEBI" id="CHEBI:57692"/>
    </ligand>
</feature>
<evidence type="ECO:0000259" key="13">
    <source>
        <dbReference type="Pfam" id="PF00970"/>
    </source>
</evidence>
<dbReference type="SUPFAM" id="SSF52343">
    <property type="entry name" value="Ferredoxin reductase-like, C-terminal NADP-linked domain"/>
    <property type="match status" value="1"/>
</dbReference>
<feature type="binding site" evidence="10">
    <location>
        <position position="176"/>
    </location>
    <ligand>
        <name>FAD</name>
        <dbReference type="ChEBI" id="CHEBI:57692"/>
    </ligand>
</feature>
<keyword evidence="7 10" id="KW-0274">FAD</keyword>
<dbReference type="PANTHER" id="PTHR19370:SF171">
    <property type="entry name" value="NADH-CYTOCHROME B5 REDUCTASE 2"/>
    <property type="match status" value="1"/>
</dbReference>
<dbReference type="InterPro" id="IPR001433">
    <property type="entry name" value="OxRdtase_FAD/NAD-bd"/>
</dbReference>
<dbReference type="HOGENOM" id="CLU_003827_9_1_1"/>
<feature type="binding site" evidence="10">
    <location>
        <position position="209"/>
    </location>
    <ligand>
        <name>FAD</name>
        <dbReference type="ChEBI" id="CHEBI:57692"/>
    </ligand>
</feature>
<dbReference type="Proteomes" id="UP000053593">
    <property type="component" value="Unassembled WGS sequence"/>
</dbReference>
<accession>A0A0D0B3Q5</accession>
<dbReference type="Gene3D" id="2.40.30.10">
    <property type="entry name" value="Translation factors"/>
    <property type="match status" value="1"/>
</dbReference>
<organism evidence="14 15">
    <name type="scientific">Collybiopsis luxurians FD-317 M1</name>
    <dbReference type="NCBI Taxonomy" id="944289"/>
    <lineage>
        <taxon>Eukaryota</taxon>
        <taxon>Fungi</taxon>
        <taxon>Dikarya</taxon>
        <taxon>Basidiomycota</taxon>
        <taxon>Agaricomycotina</taxon>
        <taxon>Agaricomycetes</taxon>
        <taxon>Agaricomycetidae</taxon>
        <taxon>Agaricales</taxon>
        <taxon>Marasmiineae</taxon>
        <taxon>Omphalotaceae</taxon>
        <taxon>Collybiopsis</taxon>
        <taxon>Collybiopsis luxurians</taxon>
    </lineage>
</organism>
<keyword evidence="15" id="KW-1185">Reference proteome</keyword>
<comment type="subcellular location">
    <subcellularLocation>
        <location evidence="2">Mitochondrion outer membrane</location>
        <topology evidence="2">Single-pass membrane protein</topology>
    </subcellularLocation>
</comment>
<dbReference type="OrthoDB" id="432685at2759"/>
<dbReference type="EMBL" id="KN834788">
    <property type="protein sequence ID" value="KIK57895.1"/>
    <property type="molecule type" value="Genomic_DNA"/>
</dbReference>
<dbReference type="Pfam" id="PF00175">
    <property type="entry name" value="NAD_binding_1"/>
    <property type="match status" value="1"/>
</dbReference>
<feature type="domain" description="Oxidoreductase FAD/NAD(P)-binding" evidence="12">
    <location>
        <begin position="246"/>
        <end position="356"/>
    </location>
</feature>
<feature type="region of interest" description="Disordered" evidence="11">
    <location>
        <begin position="146"/>
        <end position="167"/>
    </location>
</feature>
<dbReference type="EC" id="1.6.2.2" evidence="4"/>
<feature type="binding site" evidence="10">
    <location>
        <position position="207"/>
    </location>
    <ligand>
        <name>FAD</name>
        <dbReference type="ChEBI" id="CHEBI:57692"/>
    </ligand>
</feature>
<feature type="binding site" evidence="10">
    <location>
        <position position="254"/>
    </location>
    <ligand>
        <name>FAD</name>
        <dbReference type="ChEBI" id="CHEBI:57692"/>
    </ligand>
</feature>
<protein>
    <recommendedName>
        <fullName evidence="4">cytochrome-b5 reductase</fullName>
        <ecNumber evidence="4">1.6.2.2</ecNumber>
    </recommendedName>
</protein>
<evidence type="ECO:0000256" key="5">
    <source>
        <dbReference type="ARBA" id="ARBA00022630"/>
    </source>
</evidence>
<comment type="similarity">
    <text evidence="3">Belongs to the flavoprotein pyridine nucleotide cytochrome reductase family.</text>
</comment>
<evidence type="ECO:0000259" key="12">
    <source>
        <dbReference type="Pfam" id="PF00175"/>
    </source>
</evidence>
<keyword evidence="5 10" id="KW-0285">Flavoprotein</keyword>
<dbReference type="Pfam" id="PF00970">
    <property type="entry name" value="FAD_binding_6"/>
    <property type="match status" value="1"/>
</dbReference>
<evidence type="ECO:0000256" key="2">
    <source>
        <dbReference type="ARBA" id="ARBA00004572"/>
    </source>
</evidence>